<evidence type="ECO:0000313" key="2">
    <source>
        <dbReference type="Proteomes" id="UP001165136"/>
    </source>
</evidence>
<dbReference type="Pfam" id="PF04672">
    <property type="entry name" value="Methyltransf_19"/>
    <property type="match status" value="1"/>
</dbReference>
<dbReference type="EMBL" id="BSTI01000013">
    <property type="protein sequence ID" value="GLY68731.1"/>
    <property type="molecule type" value="Genomic_DNA"/>
</dbReference>
<keyword evidence="2" id="KW-1185">Reference proteome</keyword>
<accession>A0A9W6R4G3</accession>
<dbReference type="AlphaFoldDB" id="A0A9W6R4G3"/>
<reference evidence="1" key="1">
    <citation type="submission" date="2023-03" db="EMBL/GenBank/DDBJ databases">
        <title>Amycolatopsis taiwanensis NBRC 103393.</title>
        <authorList>
            <person name="Ichikawa N."/>
            <person name="Sato H."/>
            <person name="Tonouchi N."/>
        </authorList>
    </citation>
    <scope>NUCLEOTIDE SEQUENCE</scope>
    <source>
        <strain evidence="1">NBRC 103393</strain>
    </source>
</reference>
<dbReference type="InterPro" id="IPR029063">
    <property type="entry name" value="SAM-dependent_MTases_sf"/>
</dbReference>
<dbReference type="SUPFAM" id="SSF53335">
    <property type="entry name" value="S-adenosyl-L-methionine-dependent methyltransferases"/>
    <property type="match status" value="1"/>
</dbReference>
<dbReference type="PIRSF" id="PIRSF017393">
    <property type="entry name" value="MTase_SAV2177"/>
    <property type="match status" value="1"/>
</dbReference>
<dbReference type="Gene3D" id="3.40.50.150">
    <property type="entry name" value="Vaccinia Virus protein VP39"/>
    <property type="match status" value="1"/>
</dbReference>
<evidence type="ECO:0000313" key="1">
    <source>
        <dbReference type="EMBL" id="GLY68731.1"/>
    </source>
</evidence>
<dbReference type="Proteomes" id="UP001165136">
    <property type="component" value="Unassembled WGS sequence"/>
</dbReference>
<sequence>MRAMSKDIAERLLSESMNKAHEGRVYDFYLSGTSNYAADREFAKKQIARVPDLPWAARQNRRFLGRAVQHMINQGIRQFIDIGSGLPTEGNVHQIAQRYAPDECRVIYVDHDPVASAHSYLLLESAGQLDRNRPINGDLLRYEQLWETINDTGLIDPTEPAGLLLVAVLHFLPNNLNPHQAVTYYRDQVPAGSHLAISHASVDGMPQEAIDALLAVLKDYDRTTTRALSRTRLEIQEFFGEWPLLEPPGIVWTPEWTVNGIEHDTIVGDIDAYQSQIVAGIAHKP</sequence>
<name>A0A9W6R4G3_9PSEU</name>
<protein>
    <recommendedName>
        <fullName evidence="3">Polyketide biosynthesis methyltransferase</fullName>
    </recommendedName>
</protein>
<organism evidence="1 2">
    <name type="scientific">Amycolatopsis taiwanensis</name>
    <dbReference type="NCBI Taxonomy" id="342230"/>
    <lineage>
        <taxon>Bacteria</taxon>
        <taxon>Bacillati</taxon>
        <taxon>Actinomycetota</taxon>
        <taxon>Actinomycetes</taxon>
        <taxon>Pseudonocardiales</taxon>
        <taxon>Pseudonocardiaceae</taxon>
        <taxon>Amycolatopsis</taxon>
    </lineage>
</organism>
<comment type="caution">
    <text evidence="1">The sequence shown here is derived from an EMBL/GenBank/DDBJ whole genome shotgun (WGS) entry which is preliminary data.</text>
</comment>
<evidence type="ECO:0008006" key="3">
    <source>
        <dbReference type="Google" id="ProtNLM"/>
    </source>
</evidence>
<proteinExistence type="predicted"/>
<gene>
    <name evidence="1" type="ORF">Atai01_53500</name>
</gene>
<dbReference type="InterPro" id="IPR006764">
    <property type="entry name" value="SAM_dep_MeTrfase_SAV2177_type"/>
</dbReference>